<dbReference type="InterPro" id="IPR005312">
    <property type="entry name" value="DUF1759"/>
</dbReference>
<dbReference type="InterPro" id="IPR043502">
    <property type="entry name" value="DNA/RNA_pol_sf"/>
</dbReference>
<evidence type="ECO:0000313" key="4">
    <source>
        <dbReference type="EMBL" id="JAG32608.1"/>
    </source>
</evidence>
<dbReference type="Gene3D" id="3.30.70.270">
    <property type="match status" value="1"/>
</dbReference>
<reference evidence="4" key="2">
    <citation type="submission" date="2014-07" db="EMBL/GenBank/DDBJ databases">
        <authorList>
            <person name="Hull J."/>
        </authorList>
    </citation>
    <scope>NUCLEOTIDE SEQUENCE</scope>
</reference>
<feature type="region of interest" description="Disordered" evidence="1">
    <location>
        <begin position="307"/>
        <end position="362"/>
    </location>
</feature>
<dbReference type="SUPFAM" id="SSF56672">
    <property type="entry name" value="DNA/RNA polymerases"/>
    <property type="match status" value="1"/>
</dbReference>
<gene>
    <name evidence="4" type="primary">pol_138</name>
    <name evidence="7" type="synonym">pol_139</name>
    <name evidence="3" type="synonym">pol_347</name>
    <name evidence="6" type="synonym">pol_348</name>
    <name evidence="5" type="synonym">pol_349</name>
    <name evidence="3" type="ORF">CM83_44560</name>
    <name evidence="6" type="ORF">CM83_44564</name>
    <name evidence="5" type="ORF">CM83_44568</name>
    <name evidence="4" type="ORF">CM83_44571</name>
    <name evidence="7" type="ORF">CM83_44574</name>
</gene>
<dbReference type="PROSITE" id="PS50994">
    <property type="entry name" value="INTEGRASE"/>
    <property type="match status" value="1"/>
</dbReference>
<evidence type="ECO:0000313" key="7">
    <source>
        <dbReference type="EMBL" id="JAG32613.1"/>
    </source>
</evidence>
<evidence type="ECO:0000313" key="3">
    <source>
        <dbReference type="EMBL" id="JAG16568.1"/>
    </source>
</evidence>
<evidence type="ECO:0000259" key="2">
    <source>
        <dbReference type="PROSITE" id="PS50994"/>
    </source>
</evidence>
<dbReference type="EMBL" id="GBHO01010996">
    <property type="protein sequence ID" value="JAG32608.1"/>
    <property type="molecule type" value="Transcribed_RNA"/>
</dbReference>
<dbReference type="InterPro" id="IPR043128">
    <property type="entry name" value="Rev_trsase/Diguanyl_cyclase"/>
</dbReference>
<dbReference type="EMBL" id="GBHO01010991">
    <property type="protein sequence ID" value="JAG32613.1"/>
    <property type="molecule type" value="Transcribed_RNA"/>
</dbReference>
<dbReference type="InterPro" id="IPR001584">
    <property type="entry name" value="Integrase_cat-core"/>
</dbReference>
<organism evidence="4">
    <name type="scientific">Lygus hesperus</name>
    <name type="common">Western plant bug</name>
    <dbReference type="NCBI Taxonomy" id="30085"/>
    <lineage>
        <taxon>Eukaryota</taxon>
        <taxon>Metazoa</taxon>
        <taxon>Ecdysozoa</taxon>
        <taxon>Arthropoda</taxon>
        <taxon>Hexapoda</taxon>
        <taxon>Insecta</taxon>
        <taxon>Pterygota</taxon>
        <taxon>Neoptera</taxon>
        <taxon>Paraneoptera</taxon>
        <taxon>Hemiptera</taxon>
        <taxon>Heteroptera</taxon>
        <taxon>Panheteroptera</taxon>
        <taxon>Cimicomorpha</taxon>
        <taxon>Miridae</taxon>
        <taxon>Mirini</taxon>
        <taxon>Lygus</taxon>
    </lineage>
</organism>
<dbReference type="Gene3D" id="3.10.10.10">
    <property type="entry name" value="HIV Type 1 Reverse Transcriptase, subunit A, domain 1"/>
    <property type="match status" value="1"/>
</dbReference>
<dbReference type="Pfam" id="PF03564">
    <property type="entry name" value="DUF1759"/>
    <property type="match status" value="1"/>
</dbReference>
<evidence type="ECO:0000313" key="6">
    <source>
        <dbReference type="EMBL" id="JAG32611.1"/>
    </source>
</evidence>
<dbReference type="Gene3D" id="3.30.420.10">
    <property type="entry name" value="Ribonuclease H-like superfamily/Ribonuclease H"/>
    <property type="match status" value="1"/>
</dbReference>
<accession>A0A0A9YNG0</accession>
<dbReference type="EMBL" id="GBHO01010993">
    <property type="protein sequence ID" value="JAG32611.1"/>
    <property type="molecule type" value="Transcribed_RNA"/>
</dbReference>
<dbReference type="GO" id="GO:0003676">
    <property type="term" value="F:nucleic acid binding"/>
    <property type="evidence" value="ECO:0007669"/>
    <property type="project" value="InterPro"/>
</dbReference>
<dbReference type="InterPro" id="IPR040676">
    <property type="entry name" value="DUF5641"/>
</dbReference>
<dbReference type="InterPro" id="IPR012337">
    <property type="entry name" value="RNaseH-like_sf"/>
</dbReference>
<evidence type="ECO:0000256" key="1">
    <source>
        <dbReference type="SAM" id="MobiDB-lite"/>
    </source>
</evidence>
<feature type="domain" description="Integrase catalytic" evidence="2">
    <location>
        <begin position="1471"/>
        <end position="1663"/>
    </location>
</feature>
<name>A0A0A9YNG0_LYGHE</name>
<feature type="compositionally biased region" description="Low complexity" evidence="1">
    <location>
        <begin position="307"/>
        <end position="317"/>
    </location>
</feature>
<dbReference type="SUPFAM" id="SSF53098">
    <property type="entry name" value="Ribonuclease H-like"/>
    <property type="match status" value="1"/>
</dbReference>
<dbReference type="PANTHER" id="PTHR47331">
    <property type="entry name" value="PHD-TYPE DOMAIN-CONTAINING PROTEIN"/>
    <property type="match status" value="1"/>
</dbReference>
<dbReference type="InterPro" id="IPR036397">
    <property type="entry name" value="RNaseH_sf"/>
</dbReference>
<dbReference type="EMBL" id="GBHO01027036">
    <property type="protein sequence ID" value="JAG16568.1"/>
    <property type="molecule type" value="Transcribed_RNA"/>
</dbReference>
<proteinExistence type="predicted"/>
<dbReference type="GO" id="GO:0042575">
    <property type="term" value="C:DNA polymerase complex"/>
    <property type="evidence" value="ECO:0007669"/>
    <property type="project" value="UniProtKB-ARBA"/>
</dbReference>
<dbReference type="Pfam" id="PF05380">
    <property type="entry name" value="Peptidase_A17"/>
    <property type="match status" value="1"/>
</dbReference>
<sequence>MTNGVDNQAEDLSPDSQELIRKLQTYKARREHSFALLQATYDIGKKGGIPSVSKFLERCKDVMELRESFHGYQDAILELNVMLDSKHHIPIESSSLAFDELYYEIRTLESTLRGKMDKSNPCQPEIKLPRLQVPIWNGDLAEFANFFALYNQVIHRGPYSAGTKFSYLRASLEGPPLQLIANLSIDDKNYEIAYNRIKSQYASNRTLASYYLNKIFEFKPLLRDSYSDLQSFLTVFDSTYKAYLNVDIPSHDDYFLVHFALRLIPSNLRLLFERQLIDDDQVPSYEELVKFVNAQCRIKALTTKESGATSTTTAHTTPNSKKYVPPHFRTSTPKSTTLLVTPTTDPPSPKSTTTDPVIPTNVSPQNSTAKPCSCCSELHKIYDCSKYQDLSPDAKFELMKKQHRCFRCLGTHPRKSCKSKGRCDKCSSLSHHSSLHHSFVSTSNVNPSPPSGHTSTAIVSAGAPASQAAVKTTTSHTLLTEASKVTNVDHSVLLGTAQALLRDKWGSWSPIRLVIDAGSQINLISSECVKRLGLPLISRPVQLSGAMNTTLGTASGVVDCVLTPRQPSGPQWCTQATVLHKVCADLPTTPVPIEIYERFRHLNLADNTFHMKGKIDFLLGAALYPDILKVNGSVMHGSPAALDTAFGWVIIGNVPTVKPPQIDEPISLCITEQKLHDAVQMFWCVEEVQPVKHVDPSHRIVEEHFVETHQRMPSGRYQVRLPFQPSSIHLPPFGNSRAIAERRWLNVERKLRSNDSLRDAYHAFMQEFLTLGHMTQVTEPGDYIIPHFAILRNSTTSPVRVVFDGSCKDTSGLSLNERLLTGPPLQKDISEVISLFRLNPIAITCDIKMMYRMIEVHPSDRRFQHILWRKSEVEPLKEYALNVVVYGLSPSPFLAQRTLAQLVHDVGTPYPMASRAILESCYMDDVCFSVEDDTQAIQYQNELVQLLKLGGFELRKWASNSTVVMNNVPIEHRSSLFTLHPDQNPTLHILGVVWDPQEDHFSYKISILDRANTKRTILSQVASIYDPLGWLGPVVFWAKSFLQELWAQGFGWDDSLPDSVSSRWAAFASHLPVLEHVKVPRYCVVPHATSIQLIGMCDASSLGFAAVVYLRCCVGDEVKVSLLKAKTKVAPLKTQTIPRLELNAAHLLAKLVKSLEFLCKRLSVSDIFLFSDSQVVLSWLRTPPHLLKTYVANRVVAISEMTALDQWRHVPTHLNAADPASRGLGPSELLSSPLWWRGPDFLLHQQSHWPPPMPELPPSQIRSESRVEMKPAKVSMPTFAKSTNQLLDVIANYSSLTRLRRVFAWILRFVGNSKNTVLARQFGVLRVRELQAALDLCVRVTQVFYFAADLRALAKGQVVSANLRPLTPFLDEGGLLRVGGRLNNAPLPSHSKHPLILPKHAPLSSLICDYYHRVMIHAGPQATQAVLQTRYWILSVRSLLRQRIHKCSVCFKERAKQTHPIMADLPSARVTPARPFTHVGVDMAGPLLAKEHTGRGSRSVKVYVCIFVCMCTKAVHIELVGDLSSAAYLAALERFVARRGLCRKIFCDNGKNFVGAAREHREILSFLRQSETEVADYLSNREIEYCFNPPESPWMGGLWEAAVKSCKTHLRRIVFNRLLTYEELSTFLARIEAVLNSRPLCPLISDSTAPGVLTPGHFLVGSPLVSPAEYNLLGVPGNHLDRWQTIQQASQEFWKIWHSEYLHTLIQRRKWNAPQRELVVGEPVLLYGVQSRPLDWPLGVIERLIPGSDGIARSAEVRTTTGTYIRPVASLIPFPCDQ</sequence>
<dbReference type="GO" id="GO:0015074">
    <property type="term" value="P:DNA integration"/>
    <property type="evidence" value="ECO:0007669"/>
    <property type="project" value="InterPro"/>
</dbReference>
<dbReference type="CDD" id="cd00303">
    <property type="entry name" value="retropepsin_like"/>
    <property type="match status" value="1"/>
</dbReference>
<evidence type="ECO:0000313" key="5">
    <source>
        <dbReference type="EMBL" id="JAG32609.1"/>
    </source>
</evidence>
<dbReference type="Pfam" id="PF18701">
    <property type="entry name" value="DUF5641"/>
    <property type="match status" value="1"/>
</dbReference>
<dbReference type="GO" id="GO:0071897">
    <property type="term" value="P:DNA biosynthetic process"/>
    <property type="evidence" value="ECO:0007669"/>
    <property type="project" value="UniProtKB-ARBA"/>
</dbReference>
<protein>
    <submittedName>
        <fullName evidence="4">Pol polyprotein</fullName>
    </submittedName>
</protein>
<dbReference type="EMBL" id="GBHO01010995">
    <property type="protein sequence ID" value="JAG32609.1"/>
    <property type="molecule type" value="Transcribed_RNA"/>
</dbReference>
<feature type="compositionally biased region" description="Low complexity" evidence="1">
    <location>
        <begin position="330"/>
        <end position="343"/>
    </location>
</feature>
<reference evidence="4" key="1">
    <citation type="journal article" date="2014" name="PLoS ONE">
        <title>Transcriptome-Based Identification of ABC Transporters in the Western Tarnished Plant Bug Lygus hesperus.</title>
        <authorList>
            <person name="Hull J.J."/>
            <person name="Chaney K."/>
            <person name="Geib S.M."/>
            <person name="Fabrick J.A."/>
            <person name="Brent C.S."/>
            <person name="Walsh D."/>
            <person name="Lavine L.C."/>
        </authorList>
    </citation>
    <scope>NUCLEOTIDE SEQUENCE</scope>
</reference>
<dbReference type="InterPro" id="IPR008042">
    <property type="entry name" value="Retrotrans_Pao"/>
</dbReference>
<dbReference type="PANTHER" id="PTHR47331:SF4">
    <property type="entry name" value="PEPTIDASE S1 DOMAIN-CONTAINING PROTEIN"/>
    <property type="match status" value="1"/>
</dbReference>